<protein>
    <submittedName>
        <fullName evidence="2">Uncharacterized protein</fullName>
    </submittedName>
</protein>
<name>A0ABN9LQU1_9NEOB</name>
<gene>
    <name evidence="2" type="ORF">RIMI_LOCUS11571391</name>
</gene>
<proteinExistence type="predicted"/>
<dbReference type="Proteomes" id="UP001176940">
    <property type="component" value="Unassembled WGS sequence"/>
</dbReference>
<organism evidence="2 3">
    <name type="scientific">Ranitomeya imitator</name>
    <name type="common">mimic poison frog</name>
    <dbReference type="NCBI Taxonomy" id="111125"/>
    <lineage>
        <taxon>Eukaryota</taxon>
        <taxon>Metazoa</taxon>
        <taxon>Chordata</taxon>
        <taxon>Craniata</taxon>
        <taxon>Vertebrata</taxon>
        <taxon>Euteleostomi</taxon>
        <taxon>Amphibia</taxon>
        <taxon>Batrachia</taxon>
        <taxon>Anura</taxon>
        <taxon>Neobatrachia</taxon>
        <taxon>Hyloidea</taxon>
        <taxon>Dendrobatidae</taxon>
        <taxon>Dendrobatinae</taxon>
        <taxon>Ranitomeya</taxon>
    </lineage>
</organism>
<sequence>MLECSLLGSSRLEYSGTRPEQQAQFYVTPEEQLRRLVYCTKLLLSPIDKKEVSEKTKLSASCQPNQKPKEGML</sequence>
<feature type="region of interest" description="Disordered" evidence="1">
    <location>
        <begin position="52"/>
        <end position="73"/>
    </location>
</feature>
<evidence type="ECO:0000313" key="2">
    <source>
        <dbReference type="EMBL" id="CAJ0947089.1"/>
    </source>
</evidence>
<keyword evidence="3" id="KW-1185">Reference proteome</keyword>
<evidence type="ECO:0000313" key="3">
    <source>
        <dbReference type="Proteomes" id="UP001176940"/>
    </source>
</evidence>
<reference evidence="2" key="1">
    <citation type="submission" date="2023-07" db="EMBL/GenBank/DDBJ databases">
        <authorList>
            <person name="Stuckert A."/>
        </authorList>
    </citation>
    <scope>NUCLEOTIDE SEQUENCE</scope>
</reference>
<evidence type="ECO:0000256" key="1">
    <source>
        <dbReference type="SAM" id="MobiDB-lite"/>
    </source>
</evidence>
<dbReference type="EMBL" id="CAUEEQ010026367">
    <property type="protein sequence ID" value="CAJ0947089.1"/>
    <property type="molecule type" value="Genomic_DNA"/>
</dbReference>
<comment type="caution">
    <text evidence="2">The sequence shown here is derived from an EMBL/GenBank/DDBJ whole genome shotgun (WGS) entry which is preliminary data.</text>
</comment>
<accession>A0ABN9LQU1</accession>